<evidence type="ECO:0000313" key="2">
    <source>
        <dbReference type="Proteomes" id="UP001168821"/>
    </source>
</evidence>
<evidence type="ECO:0000313" key="1">
    <source>
        <dbReference type="EMBL" id="KAJ3658316.1"/>
    </source>
</evidence>
<keyword evidence="2" id="KW-1185">Reference proteome</keyword>
<sequence>MTYEGDFVALEGPALSSVGRRGRSAWLEAGCRKKSQNPVRNYCPAIIRLKIKRRILKAMVFINTATHLKAGEDMMESGYPLQCDDKSPIGKAITDS</sequence>
<proteinExistence type="predicted"/>
<gene>
    <name evidence="1" type="ORF">Zmor_010061</name>
</gene>
<dbReference type="Proteomes" id="UP001168821">
    <property type="component" value="Unassembled WGS sequence"/>
</dbReference>
<protein>
    <submittedName>
        <fullName evidence="1">Uncharacterized protein</fullName>
    </submittedName>
</protein>
<dbReference type="AlphaFoldDB" id="A0AA38IQV9"/>
<organism evidence="1 2">
    <name type="scientific">Zophobas morio</name>
    <dbReference type="NCBI Taxonomy" id="2755281"/>
    <lineage>
        <taxon>Eukaryota</taxon>
        <taxon>Metazoa</taxon>
        <taxon>Ecdysozoa</taxon>
        <taxon>Arthropoda</taxon>
        <taxon>Hexapoda</taxon>
        <taxon>Insecta</taxon>
        <taxon>Pterygota</taxon>
        <taxon>Neoptera</taxon>
        <taxon>Endopterygota</taxon>
        <taxon>Coleoptera</taxon>
        <taxon>Polyphaga</taxon>
        <taxon>Cucujiformia</taxon>
        <taxon>Tenebrionidae</taxon>
        <taxon>Zophobas</taxon>
    </lineage>
</organism>
<dbReference type="EMBL" id="JALNTZ010000003">
    <property type="protein sequence ID" value="KAJ3658316.1"/>
    <property type="molecule type" value="Genomic_DNA"/>
</dbReference>
<reference evidence="1" key="1">
    <citation type="journal article" date="2023" name="G3 (Bethesda)">
        <title>Whole genome assemblies of Zophobas morio and Tenebrio molitor.</title>
        <authorList>
            <person name="Kaur S."/>
            <person name="Stinson S.A."/>
            <person name="diCenzo G.C."/>
        </authorList>
    </citation>
    <scope>NUCLEOTIDE SEQUENCE</scope>
    <source>
        <strain evidence="1">QUZm001</strain>
    </source>
</reference>
<comment type="caution">
    <text evidence="1">The sequence shown here is derived from an EMBL/GenBank/DDBJ whole genome shotgun (WGS) entry which is preliminary data.</text>
</comment>
<accession>A0AA38IQV9</accession>
<name>A0AA38IQV9_9CUCU</name>